<protein>
    <submittedName>
        <fullName evidence="6">Uncharacterized protein</fullName>
    </submittedName>
</protein>
<dbReference type="GO" id="GO:0004888">
    <property type="term" value="F:transmembrane signaling receptor activity"/>
    <property type="evidence" value="ECO:0007669"/>
    <property type="project" value="InterPro"/>
</dbReference>
<dbReference type="InterPro" id="IPR051310">
    <property type="entry name" value="MCP_chemotaxis"/>
</dbReference>
<evidence type="ECO:0000256" key="3">
    <source>
        <dbReference type="SAM" id="Phobius"/>
    </source>
</evidence>
<dbReference type="InterPro" id="IPR004090">
    <property type="entry name" value="Chemotax_Me-accpt_rcpt"/>
</dbReference>
<accession>A0A644WLQ2</accession>
<evidence type="ECO:0000313" key="6">
    <source>
        <dbReference type="EMBL" id="MPM04700.1"/>
    </source>
</evidence>
<feature type="transmembrane region" description="Helical" evidence="3">
    <location>
        <begin position="12"/>
        <end position="33"/>
    </location>
</feature>
<proteinExistence type="inferred from homology"/>
<dbReference type="GO" id="GO:0007165">
    <property type="term" value="P:signal transduction"/>
    <property type="evidence" value="ECO:0007669"/>
    <property type="project" value="InterPro"/>
</dbReference>
<dbReference type="Pfam" id="PF12729">
    <property type="entry name" value="4HB_MCP_1"/>
    <property type="match status" value="1"/>
</dbReference>
<dbReference type="Gene3D" id="1.10.287.950">
    <property type="entry name" value="Methyl-accepting chemotaxis protein"/>
    <property type="match status" value="1"/>
</dbReference>
<feature type="domain" description="HAMP" evidence="5">
    <location>
        <begin position="212"/>
        <end position="267"/>
    </location>
</feature>
<dbReference type="SMART" id="SM00283">
    <property type="entry name" value="MA"/>
    <property type="match status" value="1"/>
</dbReference>
<dbReference type="EMBL" id="VSSQ01001062">
    <property type="protein sequence ID" value="MPM04700.1"/>
    <property type="molecule type" value="Genomic_DNA"/>
</dbReference>
<comment type="caution">
    <text evidence="6">The sequence shown here is derived from an EMBL/GenBank/DDBJ whole genome shotgun (WGS) entry which is preliminary data.</text>
</comment>
<evidence type="ECO:0000259" key="5">
    <source>
        <dbReference type="PROSITE" id="PS50885"/>
    </source>
</evidence>
<dbReference type="InterPro" id="IPR004089">
    <property type="entry name" value="MCPsignal_dom"/>
</dbReference>
<dbReference type="AlphaFoldDB" id="A0A644WLQ2"/>
<dbReference type="Pfam" id="PF00015">
    <property type="entry name" value="MCPsignal"/>
    <property type="match status" value="1"/>
</dbReference>
<gene>
    <name evidence="6" type="ORF">SDC9_50979</name>
</gene>
<evidence type="ECO:0000256" key="1">
    <source>
        <dbReference type="ARBA" id="ARBA00022500"/>
    </source>
</evidence>
<dbReference type="InterPro" id="IPR003660">
    <property type="entry name" value="HAMP_dom"/>
</dbReference>
<keyword evidence="3" id="KW-1133">Transmembrane helix</keyword>
<dbReference type="PROSITE" id="PS50885">
    <property type="entry name" value="HAMP"/>
    <property type="match status" value="1"/>
</dbReference>
<dbReference type="PROSITE" id="PS50111">
    <property type="entry name" value="CHEMOTAXIS_TRANSDUC_2"/>
    <property type="match status" value="1"/>
</dbReference>
<dbReference type="PRINTS" id="PR00260">
    <property type="entry name" value="CHEMTRNSDUCR"/>
</dbReference>
<comment type="similarity">
    <text evidence="2">Belongs to the methyl-accepting chemotaxis (MCP) protein family.</text>
</comment>
<keyword evidence="1" id="KW-0145">Chemotaxis</keyword>
<keyword evidence="3" id="KW-0472">Membrane</keyword>
<dbReference type="InterPro" id="IPR024478">
    <property type="entry name" value="HlyB_4HB_MCP"/>
</dbReference>
<name>A0A644WLQ2_9ZZZZ</name>
<dbReference type="GO" id="GO:0006935">
    <property type="term" value="P:chemotaxis"/>
    <property type="evidence" value="ECO:0007669"/>
    <property type="project" value="UniProtKB-KW"/>
</dbReference>
<dbReference type="PANTHER" id="PTHR43531">
    <property type="entry name" value="PROTEIN ICFG"/>
    <property type="match status" value="1"/>
</dbReference>
<evidence type="ECO:0000256" key="2">
    <source>
        <dbReference type="ARBA" id="ARBA00029447"/>
    </source>
</evidence>
<feature type="transmembrane region" description="Helical" evidence="3">
    <location>
        <begin position="188"/>
        <end position="210"/>
    </location>
</feature>
<organism evidence="6">
    <name type="scientific">bioreactor metagenome</name>
    <dbReference type="NCBI Taxonomy" id="1076179"/>
    <lineage>
        <taxon>unclassified sequences</taxon>
        <taxon>metagenomes</taxon>
        <taxon>ecological metagenomes</taxon>
    </lineage>
</organism>
<keyword evidence="3" id="KW-0812">Transmembrane</keyword>
<evidence type="ECO:0000259" key="4">
    <source>
        <dbReference type="PROSITE" id="PS50111"/>
    </source>
</evidence>
<sequence>MIKNLKVRVKIYILTTTLTLMMLVIGGIGIFQINKADERMQKMYNENFLSVLNLNNSINEERSIEASIYKMILNSENKEYQKEEHEKIMNNEEKFNESFSNYKNIYIDENTSKAIIGLETKLNSYRAEQKKVIDLALSGNESEAKKKLEEIEINLGEGFRYELNKLSNYTNTLAENIKTENEQAVDKLISLLIISIIAVFFIGIIAAAIITKNIIKPLKLAVREMEEISKGDFSRGIDKKISNRKDELGVILKYIGTIQDSLSNLIKNVKVQSKNTEVSIISISDNMNNLNDSLENIAATSEEITAVMEETSASTQEIDHSIKNIELSIESIASKANEGAEIASEISKRALGNKSSVSLGLENTNNILYNSKVSLKDAIDKTKVINKIYELSEIIIEITEQTNLLALNASIEAARAGEAGRGFSVVAEEIRKLAEASKESVIKIKETGNDISSAVNSLINGSNNLIKFMDEDLQKEFSNMITVTETYRNDGELIDSIVREFNKISSDLLISIKEISDIMDGVSKATIEGSNGITNISNKIVDASNKSDETMLNTNKAMESSNNLNISIDIFKIKK</sequence>
<reference evidence="6" key="1">
    <citation type="submission" date="2019-08" db="EMBL/GenBank/DDBJ databases">
        <authorList>
            <person name="Kucharzyk K."/>
            <person name="Murdoch R.W."/>
            <person name="Higgins S."/>
            <person name="Loffler F."/>
        </authorList>
    </citation>
    <scope>NUCLEOTIDE SEQUENCE</scope>
</reference>
<dbReference type="PANTHER" id="PTHR43531:SF11">
    <property type="entry name" value="METHYL-ACCEPTING CHEMOTAXIS PROTEIN 3"/>
    <property type="match status" value="1"/>
</dbReference>
<feature type="domain" description="Methyl-accepting transducer" evidence="4">
    <location>
        <begin position="286"/>
        <end position="537"/>
    </location>
</feature>
<dbReference type="SUPFAM" id="SSF58104">
    <property type="entry name" value="Methyl-accepting chemotaxis protein (MCP) signaling domain"/>
    <property type="match status" value="1"/>
</dbReference>
<dbReference type="GO" id="GO:0005886">
    <property type="term" value="C:plasma membrane"/>
    <property type="evidence" value="ECO:0007669"/>
    <property type="project" value="TreeGrafter"/>
</dbReference>